<keyword evidence="3" id="KW-1185">Reference proteome</keyword>
<gene>
    <name evidence="2" type="ORF">GCM10009784_27020</name>
</gene>
<reference evidence="3" key="1">
    <citation type="journal article" date="2019" name="Int. J. Syst. Evol. Microbiol.">
        <title>The Global Catalogue of Microorganisms (GCM) 10K type strain sequencing project: providing services to taxonomists for standard genome sequencing and annotation.</title>
        <authorList>
            <consortium name="The Broad Institute Genomics Platform"/>
            <consortium name="The Broad Institute Genome Sequencing Center for Infectious Disease"/>
            <person name="Wu L."/>
            <person name="Ma J."/>
        </authorList>
    </citation>
    <scope>NUCLEOTIDE SEQUENCE [LARGE SCALE GENOMIC DNA]</scope>
    <source>
        <strain evidence="3">JCM 14917</strain>
    </source>
</reference>
<dbReference type="Proteomes" id="UP001500974">
    <property type="component" value="Unassembled WGS sequence"/>
</dbReference>
<evidence type="ECO:0000313" key="3">
    <source>
        <dbReference type="Proteomes" id="UP001500974"/>
    </source>
</evidence>
<accession>A0ABP5MU60</accession>
<evidence type="ECO:0000259" key="1">
    <source>
        <dbReference type="Pfam" id="PF03235"/>
    </source>
</evidence>
<dbReference type="PANTHER" id="PTHR37292:SF2">
    <property type="entry name" value="DUF262 DOMAIN-CONTAINING PROTEIN"/>
    <property type="match status" value="1"/>
</dbReference>
<dbReference type="InterPro" id="IPR004919">
    <property type="entry name" value="GmrSD_N"/>
</dbReference>
<dbReference type="PANTHER" id="PTHR37292">
    <property type="entry name" value="VNG6097C"/>
    <property type="match status" value="1"/>
</dbReference>
<dbReference type="RefSeq" id="WP_346028592.1">
    <property type="nucleotide sequence ID" value="NZ_BAAAON010000003.1"/>
</dbReference>
<dbReference type="Pfam" id="PF03235">
    <property type="entry name" value="GmrSD_N"/>
    <property type="match status" value="1"/>
</dbReference>
<proteinExistence type="predicted"/>
<sequence length="636" mass="70691">MKLSTILDQIDSQDMALPEFQRGYVWNRQQVRSLFTSLYKGYPIGGFMTWNTHSAAARTRGQESDREGSVKLLLDGQQRATTLYGVMRGTPPKFFEGNAQAFTDLYFHVHDEVFEFYAPVKMKDNPSWINVSELMVKGVERYLSSHSDIAALGPVEMLKVMARITKLGDIQHRDVHIEEVSGADKTVDVVVDIFNRVNSGGTKLSKGDLALAKICASWPEARAEMNGHRERWAAAGYKFSLEWLLRNVNAVLTGEALFTALARVPEEDLRSGLKETANLVSIVLDVIAARLGLDFDRVFPARFAVPIMARYLHNNGGRFPNAGERDRLLTWYIHAAMWGRFAGSTESYLNVDLKAVDEGGIEGLMSQMLRTRGDLIVREADFGGNTLGARFYPMLYLLTRTQGAKDFTTGIALSAHMLGRNSSLQVHHIFPKARLYEAGYTKEEVNAVANYCFLTQDANLDITDRDPAEYFPAVESAFPGALASQWVPQDKTLWTIDRYKEFLAARRQLLADAMNRVLEELWNGTAGADLERSALAPVTAGSIAGVQELIQDLAARGFAEGEVDSEVRDHESDELICVVEAKWSDGLQPGMTPPLVLELDGNGEELNRLASLGYLVFTDIEAVREHAGDIELTPVP</sequence>
<feature type="domain" description="GmrSD restriction endonucleases N-terminal" evidence="1">
    <location>
        <begin position="4"/>
        <end position="214"/>
    </location>
</feature>
<protein>
    <submittedName>
        <fullName evidence="2">DUF262 domain-containing protein</fullName>
    </submittedName>
</protein>
<dbReference type="EMBL" id="BAAAON010000003">
    <property type="protein sequence ID" value="GAA2177226.1"/>
    <property type="molecule type" value="Genomic_DNA"/>
</dbReference>
<name>A0ABP5MU60_9MICC</name>
<organism evidence="2 3">
    <name type="scientific">Arthrobacter parietis</name>
    <dbReference type="NCBI Taxonomy" id="271434"/>
    <lineage>
        <taxon>Bacteria</taxon>
        <taxon>Bacillati</taxon>
        <taxon>Actinomycetota</taxon>
        <taxon>Actinomycetes</taxon>
        <taxon>Micrococcales</taxon>
        <taxon>Micrococcaceae</taxon>
        <taxon>Arthrobacter</taxon>
    </lineage>
</organism>
<evidence type="ECO:0000313" key="2">
    <source>
        <dbReference type="EMBL" id="GAA2177226.1"/>
    </source>
</evidence>
<comment type="caution">
    <text evidence="2">The sequence shown here is derived from an EMBL/GenBank/DDBJ whole genome shotgun (WGS) entry which is preliminary data.</text>
</comment>